<dbReference type="AlphaFoldDB" id="A0AAP0B8U4"/>
<evidence type="ECO:0000256" key="1">
    <source>
        <dbReference type="SAM" id="SignalP"/>
    </source>
</evidence>
<dbReference type="SMART" id="SM00837">
    <property type="entry name" value="DPBB_1"/>
    <property type="match status" value="1"/>
</dbReference>
<dbReference type="PANTHER" id="PTHR47480">
    <property type="entry name" value="EG45-LIKE DOMAIN CONTAINING PROTEIN"/>
    <property type="match status" value="1"/>
</dbReference>
<evidence type="ECO:0000313" key="3">
    <source>
        <dbReference type="EMBL" id="KAK8933584.1"/>
    </source>
</evidence>
<dbReference type="SUPFAM" id="SSF50685">
    <property type="entry name" value="Barwin-like endoglucanases"/>
    <property type="match status" value="1"/>
</dbReference>
<reference evidence="3 4" key="1">
    <citation type="journal article" date="2022" name="Nat. Plants">
        <title>Genomes of leafy and leafless Platanthera orchids illuminate the evolution of mycoheterotrophy.</title>
        <authorList>
            <person name="Li M.H."/>
            <person name="Liu K.W."/>
            <person name="Li Z."/>
            <person name="Lu H.C."/>
            <person name="Ye Q.L."/>
            <person name="Zhang D."/>
            <person name="Wang J.Y."/>
            <person name="Li Y.F."/>
            <person name="Zhong Z.M."/>
            <person name="Liu X."/>
            <person name="Yu X."/>
            <person name="Liu D.K."/>
            <person name="Tu X.D."/>
            <person name="Liu B."/>
            <person name="Hao Y."/>
            <person name="Liao X.Y."/>
            <person name="Jiang Y.T."/>
            <person name="Sun W.H."/>
            <person name="Chen J."/>
            <person name="Chen Y.Q."/>
            <person name="Ai Y."/>
            <person name="Zhai J.W."/>
            <person name="Wu S.S."/>
            <person name="Zhou Z."/>
            <person name="Hsiao Y.Y."/>
            <person name="Wu W.L."/>
            <person name="Chen Y.Y."/>
            <person name="Lin Y.F."/>
            <person name="Hsu J.L."/>
            <person name="Li C.Y."/>
            <person name="Wang Z.W."/>
            <person name="Zhao X."/>
            <person name="Zhong W.Y."/>
            <person name="Ma X.K."/>
            <person name="Ma L."/>
            <person name="Huang J."/>
            <person name="Chen G.Z."/>
            <person name="Huang M.Z."/>
            <person name="Huang L."/>
            <person name="Peng D.H."/>
            <person name="Luo Y.B."/>
            <person name="Zou S.Q."/>
            <person name="Chen S.P."/>
            <person name="Lan S."/>
            <person name="Tsai W.C."/>
            <person name="Van de Peer Y."/>
            <person name="Liu Z.J."/>
        </authorList>
    </citation>
    <scope>NUCLEOTIDE SEQUENCE [LARGE SCALE GENOMIC DNA]</scope>
    <source>
        <tissue evidence="3">Leaf</tissue>
    </source>
</reference>
<dbReference type="Pfam" id="PF03330">
    <property type="entry name" value="DPBB_1"/>
    <property type="match status" value="1"/>
</dbReference>
<dbReference type="Gene3D" id="2.40.40.10">
    <property type="entry name" value="RlpA-like domain"/>
    <property type="match status" value="1"/>
</dbReference>
<feature type="signal peptide" evidence="1">
    <location>
        <begin position="1"/>
        <end position="19"/>
    </location>
</feature>
<accession>A0AAP0B8U4</accession>
<keyword evidence="4" id="KW-1185">Reference proteome</keyword>
<name>A0AAP0B8U4_9ASPA</name>
<evidence type="ECO:0000259" key="2">
    <source>
        <dbReference type="PROSITE" id="PS50842"/>
    </source>
</evidence>
<protein>
    <recommendedName>
        <fullName evidence="2">Expansin-like EG45 domain-containing protein</fullName>
    </recommendedName>
</protein>
<organism evidence="3 4">
    <name type="scientific">Platanthera zijinensis</name>
    <dbReference type="NCBI Taxonomy" id="2320716"/>
    <lineage>
        <taxon>Eukaryota</taxon>
        <taxon>Viridiplantae</taxon>
        <taxon>Streptophyta</taxon>
        <taxon>Embryophyta</taxon>
        <taxon>Tracheophyta</taxon>
        <taxon>Spermatophyta</taxon>
        <taxon>Magnoliopsida</taxon>
        <taxon>Liliopsida</taxon>
        <taxon>Asparagales</taxon>
        <taxon>Orchidaceae</taxon>
        <taxon>Orchidoideae</taxon>
        <taxon>Orchideae</taxon>
        <taxon>Orchidinae</taxon>
        <taxon>Platanthera</taxon>
    </lineage>
</organism>
<feature type="domain" description="Expansin-like EG45" evidence="2">
    <location>
        <begin position="22"/>
        <end position="135"/>
    </location>
</feature>
<sequence>MNYRQLLLLAAVFLPFSAADVGTASSYVPPYVPTNCFGNDTSAFPADASFAAAGAAIWDNGAACGRKYEVRCLSSDTPGACVSGDVIVMVTVVDQAARLGSQQSAAAATMSLSETAFRQIASLDAPAINIEYAVL</sequence>
<dbReference type="InterPro" id="IPR036908">
    <property type="entry name" value="RlpA-like_sf"/>
</dbReference>
<comment type="caution">
    <text evidence="3">The sequence shown here is derived from an EMBL/GenBank/DDBJ whole genome shotgun (WGS) entry which is preliminary data.</text>
</comment>
<evidence type="ECO:0000313" key="4">
    <source>
        <dbReference type="Proteomes" id="UP001418222"/>
    </source>
</evidence>
<dbReference type="PROSITE" id="PS50842">
    <property type="entry name" value="EXPANSIN_EG45"/>
    <property type="match status" value="1"/>
</dbReference>
<dbReference type="InterPro" id="IPR009009">
    <property type="entry name" value="RlpA-like_DPBB"/>
</dbReference>
<dbReference type="CDD" id="cd22269">
    <property type="entry name" value="DPBB_EG45-like"/>
    <property type="match status" value="1"/>
</dbReference>
<feature type="chain" id="PRO_5042858469" description="Expansin-like EG45 domain-containing protein" evidence="1">
    <location>
        <begin position="20"/>
        <end position="135"/>
    </location>
</feature>
<gene>
    <name evidence="3" type="ORF">KSP39_PZI015752</name>
</gene>
<proteinExistence type="predicted"/>
<keyword evidence="1" id="KW-0732">Signal</keyword>
<dbReference type="InterPro" id="IPR007112">
    <property type="entry name" value="Expansin/allergen_DPBB_dom"/>
</dbReference>
<dbReference type="PANTHER" id="PTHR47480:SF1">
    <property type="entry name" value="EG45-LIKE DOMAIN CONTAINING PROTEIN 1"/>
    <property type="match status" value="1"/>
</dbReference>
<dbReference type="EMBL" id="JBBWWQ010000013">
    <property type="protein sequence ID" value="KAK8933584.1"/>
    <property type="molecule type" value="Genomic_DNA"/>
</dbReference>
<dbReference type="Proteomes" id="UP001418222">
    <property type="component" value="Unassembled WGS sequence"/>
</dbReference>